<evidence type="ECO:0000313" key="2">
    <source>
        <dbReference type="Proteomes" id="UP000076842"/>
    </source>
</evidence>
<sequence length="194" mass="21809">MSRSELAEQVRLSLWLPPPPKAAKILQGVIDKLADKYDSPKFQPHITLLTRVPEGMSVDEVLVRIRSVVPPEEPLHIKLSRVESGGHFFQCVLAPVEQTDYLMALNAEVRKAISPHDTAKYFPHLSLIYGDYTKEKKDGIVQDIYDEGLADQRMDGVEIAGIEAFEVTEIWVVDTSKPIDQWKDSLVGKESIIS</sequence>
<name>A0A165IE74_9BASI</name>
<dbReference type="EMBL" id="KV423931">
    <property type="protein sequence ID" value="KZT60455.1"/>
    <property type="molecule type" value="Genomic_DNA"/>
</dbReference>
<evidence type="ECO:0000313" key="1">
    <source>
        <dbReference type="EMBL" id="KZT60455.1"/>
    </source>
</evidence>
<keyword evidence="2" id="KW-1185">Reference proteome</keyword>
<dbReference type="STRING" id="1353952.A0A165IE74"/>
<dbReference type="Proteomes" id="UP000076842">
    <property type="component" value="Unassembled WGS sequence"/>
</dbReference>
<gene>
    <name evidence="1" type="ORF">CALCODRAFT_480740</name>
</gene>
<dbReference type="AlphaFoldDB" id="A0A165IE74"/>
<dbReference type="Gene3D" id="3.90.1140.10">
    <property type="entry name" value="Cyclic phosphodiesterase"/>
    <property type="match status" value="1"/>
</dbReference>
<dbReference type="GO" id="GO:0009187">
    <property type="term" value="P:cyclic nucleotide metabolic process"/>
    <property type="evidence" value="ECO:0007669"/>
    <property type="project" value="TreeGrafter"/>
</dbReference>
<proteinExistence type="predicted"/>
<dbReference type="PANTHER" id="PTHR28141:SF1">
    <property type="entry name" value="2',3'-CYCLIC-NUCLEOTIDE 3'-PHOSPHODIESTERASE"/>
    <property type="match status" value="1"/>
</dbReference>
<dbReference type="SUPFAM" id="SSF55144">
    <property type="entry name" value="LigT-like"/>
    <property type="match status" value="1"/>
</dbReference>
<reference evidence="1 2" key="1">
    <citation type="journal article" date="2016" name="Mol. Biol. Evol.">
        <title>Comparative Genomics of Early-Diverging Mushroom-Forming Fungi Provides Insights into the Origins of Lignocellulose Decay Capabilities.</title>
        <authorList>
            <person name="Nagy L.G."/>
            <person name="Riley R."/>
            <person name="Tritt A."/>
            <person name="Adam C."/>
            <person name="Daum C."/>
            <person name="Floudas D."/>
            <person name="Sun H."/>
            <person name="Yadav J.S."/>
            <person name="Pangilinan J."/>
            <person name="Larsson K.H."/>
            <person name="Matsuura K."/>
            <person name="Barry K."/>
            <person name="Labutti K."/>
            <person name="Kuo R."/>
            <person name="Ohm R.A."/>
            <person name="Bhattacharya S.S."/>
            <person name="Shirouzu T."/>
            <person name="Yoshinaga Y."/>
            <person name="Martin F.M."/>
            <person name="Grigoriev I.V."/>
            <person name="Hibbett D.S."/>
        </authorList>
    </citation>
    <scope>NUCLEOTIDE SEQUENCE [LARGE SCALE GENOMIC DNA]</scope>
    <source>
        <strain evidence="1 2">HHB12733</strain>
    </source>
</reference>
<organism evidence="1 2">
    <name type="scientific">Calocera cornea HHB12733</name>
    <dbReference type="NCBI Taxonomy" id="1353952"/>
    <lineage>
        <taxon>Eukaryota</taxon>
        <taxon>Fungi</taxon>
        <taxon>Dikarya</taxon>
        <taxon>Basidiomycota</taxon>
        <taxon>Agaricomycotina</taxon>
        <taxon>Dacrymycetes</taxon>
        <taxon>Dacrymycetales</taxon>
        <taxon>Dacrymycetaceae</taxon>
        <taxon>Calocera</taxon>
    </lineage>
</organism>
<dbReference type="InParanoid" id="A0A165IE74"/>
<dbReference type="OrthoDB" id="514292at2759"/>
<dbReference type="Pfam" id="PF07823">
    <property type="entry name" value="CPDase"/>
    <property type="match status" value="1"/>
</dbReference>
<dbReference type="PANTHER" id="PTHR28141">
    <property type="entry name" value="2',3'-CYCLIC-NUCLEOTIDE 3'-PHOSPHODIESTERASE"/>
    <property type="match status" value="1"/>
</dbReference>
<dbReference type="InterPro" id="IPR009097">
    <property type="entry name" value="Cyclic_Pdiesterase"/>
</dbReference>
<dbReference type="InterPro" id="IPR012386">
    <property type="entry name" value="Cyclic-nucl_3Pdiesterase"/>
</dbReference>
<protein>
    <submittedName>
        <fullName evidence="1">LigT-like protein</fullName>
    </submittedName>
</protein>
<accession>A0A165IE74</accession>
<dbReference type="GO" id="GO:0004113">
    <property type="term" value="F:2',3'-cyclic-nucleotide 3'-phosphodiesterase activity"/>
    <property type="evidence" value="ECO:0007669"/>
    <property type="project" value="TreeGrafter"/>
</dbReference>